<dbReference type="RefSeq" id="WP_108792427.1">
    <property type="nucleotide sequence ID" value="NZ_ONZG01000018.1"/>
</dbReference>
<dbReference type="OrthoDB" id="9771846at2"/>
<keyword evidence="2" id="KW-1185">Reference proteome</keyword>
<accession>A0A2R8CFJ0</accession>
<evidence type="ECO:0008006" key="3">
    <source>
        <dbReference type="Google" id="ProtNLM"/>
    </source>
</evidence>
<sequence>MQVIGICRFSYPGQGGFQVEHETLDDRIAYLYATERMEERFRTFEAFTLPPLRTQTDDDFTFLVVIGDSMPDIYRQRLEALLEGMPQAVIQAHPPGRHRKVMQDAINSVRHFDNEPCLQFRMDDDDAVARRYVASLREAAQDVRKLSRKNREIAIDFNQGFLAQAGPHGISATATNGPYTTAALALMFKPSNRLSVMNFSHVKVAQKMPTVTFTGEDMLVRGHNDYNDSRQRPGIKKIELDPLDALGEEHFREVFNIDADLVRDLYSSS</sequence>
<dbReference type="EMBL" id="ONZG01000018">
    <property type="protein sequence ID" value="SPJ31222.1"/>
    <property type="molecule type" value="Genomic_DNA"/>
</dbReference>
<dbReference type="InterPro" id="IPR021466">
    <property type="entry name" value="Put_rhamnosyl_transferase"/>
</dbReference>
<gene>
    <name evidence="1" type="ORF">TRM7615_04765</name>
</gene>
<organism evidence="1 2">
    <name type="scientific">Falsiruegeria mediterranea M17</name>
    <dbReference type="NCBI Taxonomy" id="1200281"/>
    <lineage>
        <taxon>Bacteria</taxon>
        <taxon>Pseudomonadati</taxon>
        <taxon>Pseudomonadota</taxon>
        <taxon>Alphaproteobacteria</taxon>
        <taxon>Rhodobacterales</taxon>
        <taxon>Roseobacteraceae</taxon>
        <taxon>Falsiruegeria</taxon>
    </lineage>
</organism>
<dbReference type="AlphaFoldDB" id="A0A2R8CFJ0"/>
<dbReference type="Pfam" id="PF11316">
    <property type="entry name" value="Rhamno_transf"/>
    <property type="match status" value="1"/>
</dbReference>
<evidence type="ECO:0000313" key="1">
    <source>
        <dbReference type="EMBL" id="SPJ31222.1"/>
    </source>
</evidence>
<proteinExistence type="predicted"/>
<dbReference type="Proteomes" id="UP000244898">
    <property type="component" value="Unassembled WGS sequence"/>
</dbReference>
<protein>
    <recommendedName>
        <fullName evidence="3">Rhamnosyl transferase</fullName>
    </recommendedName>
</protein>
<reference evidence="2" key="1">
    <citation type="submission" date="2018-03" db="EMBL/GenBank/DDBJ databases">
        <authorList>
            <person name="Rodrigo-Torres L."/>
            <person name="Arahal R. D."/>
            <person name="Lucena T."/>
        </authorList>
    </citation>
    <scope>NUCLEOTIDE SEQUENCE [LARGE SCALE GENOMIC DNA]</scope>
    <source>
        <strain evidence="2">CECT 7615</strain>
    </source>
</reference>
<evidence type="ECO:0000313" key="2">
    <source>
        <dbReference type="Proteomes" id="UP000244898"/>
    </source>
</evidence>
<name>A0A2R8CFJ0_9RHOB</name>